<dbReference type="InterPro" id="IPR036249">
    <property type="entry name" value="Thioredoxin-like_sf"/>
</dbReference>
<keyword evidence="5" id="KW-0676">Redox-active center</keyword>
<sequence>MQHEPSMHTANKNLLFAVIIVIAIFLAFTFFWEKRKTTDNSTEGVATSTENFAENYEVSQEDLGKIKTVKGIDSADHVLGSTSAQVKIIVYSDFACSFCVQFKESLGRIKNDFGEQVAIAFRHFPLNDVSLDAANASECAAEQGKFWEMHDLLFEDNKSGRLSKEQSKLDAISLGLDQEKFNQCLDGQKYNEKIVAAQEEAKSFNVNGTPTTFVNGEIVIGATPYEDVTAEDGQKIEGLKNIISRHLNDK</sequence>
<organism evidence="8 9">
    <name type="scientific">Candidatus Falkowbacteria bacterium GW2011_GWF2_39_8</name>
    <dbReference type="NCBI Taxonomy" id="1618642"/>
    <lineage>
        <taxon>Bacteria</taxon>
        <taxon>Candidatus Falkowiibacteriota</taxon>
    </lineage>
</organism>
<evidence type="ECO:0000313" key="8">
    <source>
        <dbReference type="EMBL" id="KKR31206.1"/>
    </source>
</evidence>
<comment type="similarity">
    <text evidence="1">Belongs to the thioredoxin family. DsbA subfamily.</text>
</comment>
<dbReference type="AlphaFoldDB" id="A0A0G0Q1J7"/>
<dbReference type="GO" id="GO:0016491">
    <property type="term" value="F:oxidoreductase activity"/>
    <property type="evidence" value="ECO:0007669"/>
    <property type="project" value="UniProtKB-KW"/>
</dbReference>
<comment type="caution">
    <text evidence="8">The sequence shown here is derived from an EMBL/GenBank/DDBJ whole genome shotgun (WGS) entry which is preliminary data.</text>
</comment>
<proteinExistence type="inferred from homology"/>
<evidence type="ECO:0000256" key="5">
    <source>
        <dbReference type="ARBA" id="ARBA00023284"/>
    </source>
</evidence>
<dbReference type="SUPFAM" id="SSF52833">
    <property type="entry name" value="Thioredoxin-like"/>
    <property type="match status" value="1"/>
</dbReference>
<keyword evidence="6" id="KW-1133">Transmembrane helix</keyword>
<dbReference type="Gene3D" id="3.40.30.10">
    <property type="entry name" value="Glutaredoxin"/>
    <property type="match status" value="1"/>
</dbReference>
<dbReference type="Pfam" id="PF13462">
    <property type="entry name" value="Thioredoxin_4"/>
    <property type="match status" value="1"/>
</dbReference>
<evidence type="ECO:0000256" key="6">
    <source>
        <dbReference type="SAM" id="Phobius"/>
    </source>
</evidence>
<feature type="domain" description="Thioredoxin" evidence="7">
    <location>
        <begin position="47"/>
        <end position="241"/>
    </location>
</feature>
<keyword evidence="6" id="KW-0472">Membrane</keyword>
<dbReference type="CDD" id="cd02972">
    <property type="entry name" value="DsbA_family"/>
    <property type="match status" value="1"/>
</dbReference>
<dbReference type="InterPro" id="IPR012336">
    <property type="entry name" value="Thioredoxin-like_fold"/>
</dbReference>
<dbReference type="EMBL" id="LBXO01000069">
    <property type="protein sequence ID" value="KKR31206.1"/>
    <property type="molecule type" value="Genomic_DNA"/>
</dbReference>
<dbReference type="Proteomes" id="UP000034137">
    <property type="component" value="Unassembled WGS sequence"/>
</dbReference>
<dbReference type="InterPro" id="IPR013766">
    <property type="entry name" value="Thioredoxin_domain"/>
</dbReference>
<accession>A0A0G0Q1J7</accession>
<feature type="transmembrane region" description="Helical" evidence="6">
    <location>
        <begin position="14"/>
        <end position="32"/>
    </location>
</feature>
<dbReference type="PANTHER" id="PTHR13887">
    <property type="entry name" value="GLUTATHIONE S-TRANSFERASE KAPPA"/>
    <property type="match status" value="1"/>
</dbReference>
<keyword evidence="4" id="KW-1015">Disulfide bond</keyword>
<evidence type="ECO:0000256" key="3">
    <source>
        <dbReference type="ARBA" id="ARBA00023002"/>
    </source>
</evidence>
<evidence type="ECO:0000256" key="2">
    <source>
        <dbReference type="ARBA" id="ARBA00022729"/>
    </source>
</evidence>
<gene>
    <name evidence="8" type="ORF">UT64_C0069G0005</name>
</gene>
<keyword evidence="3" id="KW-0560">Oxidoreductase</keyword>
<evidence type="ECO:0000313" key="9">
    <source>
        <dbReference type="Proteomes" id="UP000034137"/>
    </source>
</evidence>
<evidence type="ECO:0000259" key="7">
    <source>
        <dbReference type="PROSITE" id="PS51352"/>
    </source>
</evidence>
<dbReference type="PANTHER" id="PTHR13887:SF14">
    <property type="entry name" value="DISULFIDE BOND FORMATION PROTEIN D"/>
    <property type="match status" value="1"/>
</dbReference>
<protein>
    <submittedName>
        <fullName evidence="8">DSBA oxidoreductase</fullName>
    </submittedName>
</protein>
<keyword evidence="2" id="KW-0732">Signal</keyword>
<dbReference type="PROSITE" id="PS51352">
    <property type="entry name" value="THIOREDOXIN_2"/>
    <property type="match status" value="1"/>
</dbReference>
<reference evidence="8 9" key="1">
    <citation type="journal article" date="2015" name="Nature">
        <title>rRNA introns, odd ribosomes, and small enigmatic genomes across a large radiation of phyla.</title>
        <authorList>
            <person name="Brown C.T."/>
            <person name="Hug L.A."/>
            <person name="Thomas B.C."/>
            <person name="Sharon I."/>
            <person name="Castelle C.J."/>
            <person name="Singh A."/>
            <person name="Wilkins M.J."/>
            <person name="Williams K.H."/>
            <person name="Banfield J.F."/>
        </authorList>
    </citation>
    <scope>NUCLEOTIDE SEQUENCE [LARGE SCALE GENOMIC DNA]</scope>
</reference>
<name>A0A0G0Q1J7_9BACT</name>
<evidence type="ECO:0000256" key="1">
    <source>
        <dbReference type="ARBA" id="ARBA00005791"/>
    </source>
</evidence>
<evidence type="ECO:0000256" key="4">
    <source>
        <dbReference type="ARBA" id="ARBA00023157"/>
    </source>
</evidence>
<keyword evidence="6" id="KW-0812">Transmembrane</keyword>